<sequence>MKMKEHYEQSIIEELEMLENEHDLRNYQNNPPLDIDALVKAWLERQSRKKDNH</sequence>
<organism evidence="1 2">
    <name type="scientific">Cronobacter turicensis</name>
    <dbReference type="NCBI Taxonomy" id="413502"/>
    <lineage>
        <taxon>Bacteria</taxon>
        <taxon>Pseudomonadati</taxon>
        <taxon>Pseudomonadota</taxon>
        <taxon>Gammaproteobacteria</taxon>
        <taxon>Enterobacterales</taxon>
        <taxon>Enterobacteriaceae</taxon>
        <taxon>Cronobacter</taxon>
    </lineage>
</organism>
<dbReference type="EMBL" id="CP187984">
    <property type="protein sequence ID" value="XSF53039.1"/>
    <property type="molecule type" value="Genomic_DNA"/>
</dbReference>
<protein>
    <submittedName>
        <fullName evidence="1">Uncharacterized protein</fullName>
    </submittedName>
</protein>
<evidence type="ECO:0000313" key="2">
    <source>
        <dbReference type="Proteomes" id="UP000244623"/>
    </source>
</evidence>
<evidence type="ECO:0000313" key="1">
    <source>
        <dbReference type="EMBL" id="XSF53039.1"/>
    </source>
</evidence>
<accession>A0ACD5IN85</accession>
<reference evidence="1" key="1">
    <citation type="submission" date="2025-05" db="EMBL/GenBank/DDBJ databases">
        <title>FDA Reference Genome datasets for Cronobacter.</title>
        <authorList>
            <person name="Gopinath G.R."/>
        </authorList>
    </citation>
    <scope>NUCLEOTIDE SEQUENCE</scope>
    <source>
        <strain evidence="1">MOD1-Sh41s</strain>
    </source>
</reference>
<name>A0ACD5IN85_9ENTR</name>
<proteinExistence type="predicted"/>
<gene>
    <name evidence="1" type="ORF">BS411_013830</name>
</gene>
<dbReference type="Proteomes" id="UP000244623">
    <property type="component" value="Chromosome"/>
</dbReference>